<dbReference type="PANTHER" id="PTHR21363">
    <property type="entry name" value="PREPHENATE DEHYDROGENASE"/>
    <property type="match status" value="1"/>
</dbReference>
<dbReference type="Pfam" id="PF20463">
    <property type="entry name" value="PDH_C"/>
    <property type="match status" value="1"/>
</dbReference>
<evidence type="ECO:0000259" key="4">
    <source>
        <dbReference type="PROSITE" id="PS51176"/>
    </source>
</evidence>
<dbReference type="OrthoDB" id="9802008at2"/>
<reference evidence="6" key="1">
    <citation type="submission" date="2017-02" db="EMBL/GenBank/DDBJ databases">
        <authorList>
            <person name="Varghese N."/>
            <person name="Submissions S."/>
        </authorList>
    </citation>
    <scope>NUCLEOTIDE SEQUENCE [LARGE SCALE GENOMIC DNA]</scope>
    <source>
        <strain evidence="6">ATCC 25662</strain>
    </source>
</reference>
<keyword evidence="6" id="KW-1185">Reference proteome</keyword>
<sequence length="282" mass="32069">MISKDTRFCIVGLGLLGGSYAQGLKANGFYVTAIDINEESIDYALNQGWIDEGGVTPTNQLLDVDCIVLGLYPNVVVKWMKQYQDKIKSGCIITDVTGVKRGIVPEIQSILRPDLEFVASHPMAGREVSGVQYSDPNIFKPANFIVTPTDKNTDTAIEFVKDLSKELSFNRTTELSLSQHDEMIAFLSQLTHVIAVSLMNTNDNTHLVDYTGDSFRDLTRIAKINENLWSELFIMNKDYLLKEIDDFLDEMKRFRDTLETEDIEEMKRLFIQSTTRRKLFDK</sequence>
<dbReference type="InterPro" id="IPR046825">
    <property type="entry name" value="PDH_C"/>
</dbReference>
<dbReference type="AlphaFoldDB" id="A0A1T4PW99"/>
<dbReference type="InterPro" id="IPR036291">
    <property type="entry name" value="NAD(P)-bd_dom_sf"/>
</dbReference>
<dbReference type="GO" id="GO:0004665">
    <property type="term" value="F:prephenate dehydrogenase (NADP+) activity"/>
    <property type="evidence" value="ECO:0007669"/>
    <property type="project" value="InterPro"/>
</dbReference>
<organism evidence="5 6">
    <name type="scientific">Anaerorhabdus furcosa</name>
    <dbReference type="NCBI Taxonomy" id="118967"/>
    <lineage>
        <taxon>Bacteria</taxon>
        <taxon>Bacillati</taxon>
        <taxon>Bacillota</taxon>
        <taxon>Erysipelotrichia</taxon>
        <taxon>Erysipelotrichales</taxon>
        <taxon>Erysipelotrichaceae</taxon>
        <taxon>Anaerorhabdus</taxon>
    </lineage>
</organism>
<dbReference type="InterPro" id="IPR008927">
    <property type="entry name" value="6-PGluconate_DH-like_C_sf"/>
</dbReference>
<name>A0A1T4PW99_9FIRM</name>
<dbReference type="InterPro" id="IPR003099">
    <property type="entry name" value="Prephen_DH"/>
</dbReference>
<dbReference type="STRING" id="118967.SAMN02745191_2213"/>
<dbReference type="Gene3D" id="1.10.3660.10">
    <property type="entry name" value="6-phosphogluconate dehydrogenase C-terminal like domain"/>
    <property type="match status" value="1"/>
</dbReference>
<feature type="domain" description="Prephenate/arogenate dehydrogenase" evidence="4">
    <location>
        <begin position="6"/>
        <end position="282"/>
    </location>
</feature>
<dbReference type="EMBL" id="FUWY01000007">
    <property type="protein sequence ID" value="SJZ95844.1"/>
    <property type="molecule type" value="Genomic_DNA"/>
</dbReference>
<gene>
    <name evidence="5" type="ORF">SAMN02745191_2213</name>
</gene>
<evidence type="ECO:0000256" key="3">
    <source>
        <dbReference type="ARBA" id="ARBA00029440"/>
    </source>
</evidence>
<dbReference type="Proteomes" id="UP000243297">
    <property type="component" value="Unassembled WGS sequence"/>
</dbReference>
<dbReference type="GO" id="GO:0070403">
    <property type="term" value="F:NAD+ binding"/>
    <property type="evidence" value="ECO:0007669"/>
    <property type="project" value="InterPro"/>
</dbReference>
<dbReference type="PROSITE" id="PS51176">
    <property type="entry name" value="PDH_ADH"/>
    <property type="match status" value="1"/>
</dbReference>
<protein>
    <submittedName>
        <fullName evidence="5">Prephenate dehydrogenase</fullName>
    </submittedName>
</protein>
<evidence type="ECO:0000313" key="5">
    <source>
        <dbReference type="EMBL" id="SJZ95844.1"/>
    </source>
</evidence>
<comment type="pathway">
    <text evidence="3">Amino-acid biosynthesis.</text>
</comment>
<dbReference type="GO" id="GO:0006571">
    <property type="term" value="P:tyrosine biosynthetic process"/>
    <property type="evidence" value="ECO:0007669"/>
    <property type="project" value="InterPro"/>
</dbReference>
<dbReference type="GO" id="GO:0008977">
    <property type="term" value="F:prephenate dehydrogenase (NAD+) activity"/>
    <property type="evidence" value="ECO:0007669"/>
    <property type="project" value="InterPro"/>
</dbReference>
<dbReference type="InterPro" id="IPR050812">
    <property type="entry name" value="Preph/Arog_dehydrog"/>
</dbReference>
<dbReference type="SUPFAM" id="SSF51735">
    <property type="entry name" value="NAD(P)-binding Rossmann-fold domains"/>
    <property type="match status" value="1"/>
</dbReference>
<dbReference type="SUPFAM" id="SSF48179">
    <property type="entry name" value="6-phosphogluconate dehydrogenase C-terminal domain-like"/>
    <property type="match status" value="1"/>
</dbReference>
<dbReference type="PANTHER" id="PTHR21363:SF0">
    <property type="entry name" value="PREPHENATE DEHYDROGENASE [NADP(+)]"/>
    <property type="match status" value="1"/>
</dbReference>
<evidence type="ECO:0000313" key="6">
    <source>
        <dbReference type="Proteomes" id="UP000243297"/>
    </source>
</evidence>
<proteinExistence type="inferred from homology"/>
<dbReference type="InterPro" id="IPR046826">
    <property type="entry name" value="PDH_N"/>
</dbReference>
<dbReference type="Gene3D" id="3.40.50.720">
    <property type="entry name" value="NAD(P)-binding Rossmann-like Domain"/>
    <property type="match status" value="1"/>
</dbReference>
<keyword evidence="2" id="KW-0560">Oxidoreductase</keyword>
<accession>A0A1T4PW99</accession>
<comment type="similarity">
    <text evidence="1">Belongs to the prephenate/arogenate dehydrogenase family.</text>
</comment>
<dbReference type="RefSeq" id="WP_078712604.1">
    <property type="nucleotide sequence ID" value="NZ_FUWY01000007.1"/>
</dbReference>
<evidence type="ECO:0000256" key="2">
    <source>
        <dbReference type="ARBA" id="ARBA00023002"/>
    </source>
</evidence>
<dbReference type="Pfam" id="PF02153">
    <property type="entry name" value="PDH_N"/>
    <property type="match status" value="1"/>
</dbReference>
<evidence type="ECO:0000256" key="1">
    <source>
        <dbReference type="ARBA" id="ARBA00007964"/>
    </source>
</evidence>